<proteinExistence type="predicted"/>
<gene>
    <name evidence="1" type="ORF">AV654_06265</name>
</gene>
<sequence length="113" mass="13203">MTGSPQGELFHIYTYLCNKQRLICEGNVFQLVMNFTGYGFIQKRNVLLAILNQIRNGESSYKRATRELFPFLFLMVPFNDSTTSLASTVLQQIILLTREVHAYTMYFIYDTRK</sequence>
<keyword evidence="2" id="KW-1185">Reference proteome</keyword>
<organism evidence="1 2">
    <name type="scientific">Paenibacillus elgii</name>
    <dbReference type="NCBI Taxonomy" id="189691"/>
    <lineage>
        <taxon>Bacteria</taxon>
        <taxon>Bacillati</taxon>
        <taxon>Bacillota</taxon>
        <taxon>Bacilli</taxon>
        <taxon>Bacillales</taxon>
        <taxon>Paenibacillaceae</taxon>
        <taxon>Paenibacillus</taxon>
    </lineage>
</organism>
<name>A0A165PES7_9BACL</name>
<dbReference type="Proteomes" id="UP000076563">
    <property type="component" value="Unassembled WGS sequence"/>
</dbReference>
<accession>A0A165PES7</accession>
<evidence type="ECO:0000313" key="2">
    <source>
        <dbReference type="Proteomes" id="UP000076563"/>
    </source>
</evidence>
<protein>
    <submittedName>
        <fullName evidence="1">Uncharacterized protein</fullName>
    </submittedName>
</protein>
<reference evidence="2" key="1">
    <citation type="submission" date="2016-01" db="EMBL/GenBank/DDBJ databases">
        <title>Draft genome of Chromobacterium sp. F49.</title>
        <authorList>
            <person name="Hong K.W."/>
        </authorList>
    </citation>
    <scope>NUCLEOTIDE SEQUENCE [LARGE SCALE GENOMIC DNA]</scope>
    <source>
        <strain evidence="2">M63</strain>
    </source>
</reference>
<dbReference type="EMBL" id="LQRA01000121">
    <property type="protein sequence ID" value="KZE70485.1"/>
    <property type="molecule type" value="Genomic_DNA"/>
</dbReference>
<evidence type="ECO:0000313" key="1">
    <source>
        <dbReference type="EMBL" id="KZE70485.1"/>
    </source>
</evidence>
<dbReference type="AlphaFoldDB" id="A0A165PES7"/>
<comment type="caution">
    <text evidence="1">The sequence shown here is derived from an EMBL/GenBank/DDBJ whole genome shotgun (WGS) entry which is preliminary data.</text>
</comment>